<sequence>MANGNDTRPDQVFQDAIHGSMQFSPLCVKIINTVQFQRLRNIKQLGLCYYVYPSASHNRFEHCLGTCHLAGKMIRHLKQQDSGLEISDRDILCVEIAGLCHDLGHAPFSHAFQEIINEYRKENGGKKWEHEDVSCEMLEHLFEMNQHFEGELKPGEIGFIKDLITGKPEKSDKKKFFYQIVNNADYNIDVDKWDYLARDSHFLGIGTSFDHERMMKMSKVIGGEICYRDKTLKNFYDMFYSRYRLHNTAYQHKTVLLLNKLLGDVLKSAHKKLKIFDRVKKMEEFTYFTDSILEEILNSKGNQDLKDALKDIIKRSFKYKGTVTDKIKGTFTGTVTGIFELGDTEGNILYPIEGTGDDVAVLKKMKVTINDKTLDTPESKMQRDITEEQNAEIYAKILYTSESEMQGNIQGRINGTISETSGIKKIEGKINVKILSTSESKMLSNIEGKINGKILGTSESKMQSNIEGTIKGKILGTSESKMQSNIEGTIKGTIQTIINSRDQGSDPDIVKTTDVICTAHFDYGAKENNPLLKIPFYTRNERKYTYDNHEELENMLFLPEKFEMKTSHCFEITK</sequence>
<feature type="domain" description="HD/PDEase" evidence="2">
    <location>
        <begin position="55"/>
        <end position="205"/>
    </location>
</feature>
<organism evidence="3 4">
    <name type="scientific">Octopus sinensis</name>
    <name type="common">East Asian common octopus</name>
    <dbReference type="NCBI Taxonomy" id="2607531"/>
    <lineage>
        <taxon>Eukaryota</taxon>
        <taxon>Metazoa</taxon>
        <taxon>Spiralia</taxon>
        <taxon>Lophotrochozoa</taxon>
        <taxon>Mollusca</taxon>
        <taxon>Cephalopoda</taxon>
        <taxon>Coleoidea</taxon>
        <taxon>Octopodiformes</taxon>
        <taxon>Octopoda</taxon>
        <taxon>Incirrata</taxon>
        <taxon>Octopodidae</taxon>
        <taxon>Octopus</taxon>
    </lineage>
</organism>
<keyword evidence="3" id="KW-1185">Reference proteome</keyword>
<dbReference type="GO" id="GO:0005634">
    <property type="term" value="C:nucleus"/>
    <property type="evidence" value="ECO:0007669"/>
    <property type="project" value="TreeGrafter"/>
</dbReference>
<proteinExistence type="inferred from homology"/>
<dbReference type="KEGG" id="osn:115231345"/>
<dbReference type="GO" id="GO:0006203">
    <property type="term" value="P:dGTP catabolic process"/>
    <property type="evidence" value="ECO:0007669"/>
    <property type="project" value="TreeGrafter"/>
</dbReference>
<comment type="similarity">
    <text evidence="1">Belongs to the SAMHD1 family.</text>
</comment>
<dbReference type="SMART" id="SM00471">
    <property type="entry name" value="HDc"/>
    <property type="match status" value="1"/>
</dbReference>
<evidence type="ECO:0000256" key="1">
    <source>
        <dbReference type="ARBA" id="ARBA00005776"/>
    </source>
</evidence>
<dbReference type="Gene3D" id="3.30.70.2760">
    <property type="match status" value="1"/>
</dbReference>
<reference evidence="4" key="1">
    <citation type="submission" date="2025-08" db="UniProtKB">
        <authorList>
            <consortium name="RefSeq"/>
        </authorList>
    </citation>
    <scope>IDENTIFICATION</scope>
</reference>
<dbReference type="PANTHER" id="PTHR11373">
    <property type="entry name" value="DEOXYNUCLEOSIDE TRIPHOSPHATE TRIPHOSPHOHYDROLASE"/>
    <property type="match status" value="1"/>
</dbReference>
<accession>A0A6P7TXT0</accession>
<dbReference type="GO" id="GO:0008832">
    <property type="term" value="F:dGTPase activity"/>
    <property type="evidence" value="ECO:0007669"/>
    <property type="project" value="TreeGrafter"/>
</dbReference>
<dbReference type="RefSeq" id="XP_029657249.1">
    <property type="nucleotide sequence ID" value="XM_029801389.2"/>
</dbReference>
<evidence type="ECO:0000313" key="3">
    <source>
        <dbReference type="Proteomes" id="UP000515154"/>
    </source>
</evidence>
<dbReference type="InterPro" id="IPR050135">
    <property type="entry name" value="dGTPase-like"/>
</dbReference>
<protein>
    <submittedName>
        <fullName evidence="4">Deoxynucleoside triphosphate triphosphohydrolase SAMHD1-like isoform X1</fullName>
    </submittedName>
</protein>
<gene>
    <name evidence="4" type="primary">LOC115231345</name>
</gene>
<evidence type="ECO:0000259" key="2">
    <source>
        <dbReference type="SMART" id="SM00471"/>
    </source>
</evidence>
<evidence type="ECO:0000313" key="4">
    <source>
        <dbReference type="RefSeq" id="XP_029657249.1"/>
    </source>
</evidence>
<dbReference type="InterPro" id="IPR003607">
    <property type="entry name" value="HD/PDEase_dom"/>
</dbReference>
<dbReference type="Pfam" id="PF01966">
    <property type="entry name" value="HD"/>
    <property type="match status" value="1"/>
</dbReference>
<name>A0A6P7TXT0_9MOLL</name>
<dbReference type="Gene3D" id="1.10.3210.10">
    <property type="entry name" value="Hypothetical protein af1432"/>
    <property type="match status" value="1"/>
</dbReference>
<dbReference type="InterPro" id="IPR006674">
    <property type="entry name" value="HD_domain"/>
</dbReference>
<dbReference type="SUPFAM" id="SSF109604">
    <property type="entry name" value="HD-domain/PDEase-like"/>
    <property type="match status" value="1"/>
</dbReference>
<dbReference type="CDD" id="cd00077">
    <property type="entry name" value="HDc"/>
    <property type="match status" value="1"/>
</dbReference>
<dbReference type="Proteomes" id="UP000515154">
    <property type="component" value="Unplaced"/>
</dbReference>
<dbReference type="AlphaFoldDB" id="A0A6P7TXT0"/>
<dbReference type="PANTHER" id="PTHR11373:SF4">
    <property type="entry name" value="DEOXYNUCLEOSIDE TRIPHOSPHATE TRIPHOSPHOHYDROLASE SAMHD1"/>
    <property type="match status" value="1"/>
</dbReference>